<evidence type="ECO:0000313" key="3">
    <source>
        <dbReference type="EMBL" id="KDR67037.1"/>
    </source>
</evidence>
<dbReference type="GO" id="GO:0005737">
    <property type="term" value="C:cytoplasm"/>
    <property type="evidence" value="ECO:0007669"/>
    <property type="project" value="TreeGrafter"/>
</dbReference>
<dbReference type="Proteomes" id="UP000027222">
    <property type="component" value="Unassembled WGS sequence"/>
</dbReference>
<dbReference type="CDD" id="cd06257">
    <property type="entry name" value="DnaJ"/>
    <property type="match status" value="1"/>
</dbReference>
<evidence type="ECO:0000259" key="2">
    <source>
        <dbReference type="PROSITE" id="PS50076"/>
    </source>
</evidence>
<evidence type="ECO:0000256" key="1">
    <source>
        <dbReference type="SAM" id="MobiDB-lite"/>
    </source>
</evidence>
<organism evidence="3 4">
    <name type="scientific">Galerina marginata (strain CBS 339.88)</name>
    <dbReference type="NCBI Taxonomy" id="685588"/>
    <lineage>
        <taxon>Eukaryota</taxon>
        <taxon>Fungi</taxon>
        <taxon>Dikarya</taxon>
        <taxon>Basidiomycota</taxon>
        <taxon>Agaricomycotina</taxon>
        <taxon>Agaricomycetes</taxon>
        <taxon>Agaricomycetidae</taxon>
        <taxon>Agaricales</taxon>
        <taxon>Agaricineae</taxon>
        <taxon>Strophariaceae</taxon>
        <taxon>Galerina</taxon>
    </lineage>
</organism>
<gene>
    <name evidence="3" type="ORF">GALMADRAFT_258704</name>
</gene>
<evidence type="ECO:0000313" key="4">
    <source>
        <dbReference type="Proteomes" id="UP000027222"/>
    </source>
</evidence>
<feature type="region of interest" description="Disordered" evidence="1">
    <location>
        <begin position="70"/>
        <end position="106"/>
    </location>
</feature>
<protein>
    <recommendedName>
        <fullName evidence="2">J domain-containing protein</fullName>
    </recommendedName>
</protein>
<dbReference type="InterPro" id="IPR051964">
    <property type="entry name" value="Chaperone_stress_response"/>
</dbReference>
<dbReference type="STRING" id="685588.A0A067SAQ5"/>
<accession>A0A067SAQ5</accession>
<dbReference type="InterPro" id="IPR018253">
    <property type="entry name" value="DnaJ_domain_CS"/>
</dbReference>
<feature type="region of interest" description="Disordered" evidence="1">
    <location>
        <begin position="343"/>
        <end position="391"/>
    </location>
</feature>
<feature type="domain" description="J" evidence="2">
    <location>
        <begin position="18"/>
        <end position="84"/>
    </location>
</feature>
<feature type="compositionally biased region" description="Basic residues" evidence="1">
    <location>
        <begin position="371"/>
        <end position="391"/>
    </location>
</feature>
<dbReference type="AlphaFoldDB" id="A0A067SAQ5"/>
<dbReference type="PROSITE" id="PS50076">
    <property type="entry name" value="DNAJ_2"/>
    <property type="match status" value="1"/>
</dbReference>
<dbReference type="PANTHER" id="PTHR44029:SF1">
    <property type="entry name" value="DNAJ HOMOLOG SUBFAMILY C MEMBER 21"/>
    <property type="match status" value="1"/>
</dbReference>
<dbReference type="Pfam" id="PF21884">
    <property type="entry name" value="ZUO1-like_ZHD"/>
    <property type="match status" value="1"/>
</dbReference>
<dbReference type="InterPro" id="IPR001623">
    <property type="entry name" value="DnaJ_domain"/>
</dbReference>
<sequence length="391" mass="45305">MGAAESTIKPALDFDSLDLYAVLGVSEEASDDEIKRAYRQRALETHPDKNIHDMESATKKFARVQEAYETLSDPTSRSMYDYDKANPPPVDIPKGPNPTDSGSESMPGNWQWGTARPPSSGWFEWLFSFFWGSKTTTDPLLRFIPEDYIARIAHLERPRGISGRDIYEYVSIAVEKASWSENGVDQSLFTLLRNLFECIAYDEMKWADDFTGEIPDFGCGNSAWCPEDDPDADHYAQDFYEYWLSFDTLKTFEWMNPYQAPPGLEGYPEVQRKLTKENRKAHKAYQEQYKEIVRHVVEVLLRGDPRFLNHVYMRHYSNDQNPGAGGQQRDQDSFYHRYIKRMGGRAARARRPPAQTHVQSQAQTTTEPKKQTRNQRKKQIQRNKAKQKKSW</sequence>
<dbReference type="PROSITE" id="PS00636">
    <property type="entry name" value="DNAJ_1"/>
    <property type="match status" value="1"/>
</dbReference>
<dbReference type="HOGENOM" id="CLU_758745_0_0_1"/>
<dbReference type="Gene3D" id="1.10.287.110">
    <property type="entry name" value="DnaJ domain"/>
    <property type="match status" value="1"/>
</dbReference>
<keyword evidence="4" id="KW-1185">Reference proteome</keyword>
<dbReference type="InterPro" id="IPR036869">
    <property type="entry name" value="J_dom_sf"/>
</dbReference>
<reference evidence="4" key="1">
    <citation type="journal article" date="2014" name="Proc. Natl. Acad. Sci. U.S.A.">
        <title>Extensive sampling of basidiomycete genomes demonstrates inadequacy of the white-rot/brown-rot paradigm for wood decay fungi.</title>
        <authorList>
            <person name="Riley R."/>
            <person name="Salamov A.A."/>
            <person name="Brown D.W."/>
            <person name="Nagy L.G."/>
            <person name="Floudas D."/>
            <person name="Held B.W."/>
            <person name="Levasseur A."/>
            <person name="Lombard V."/>
            <person name="Morin E."/>
            <person name="Otillar R."/>
            <person name="Lindquist E.A."/>
            <person name="Sun H."/>
            <person name="LaButti K.M."/>
            <person name="Schmutz J."/>
            <person name="Jabbour D."/>
            <person name="Luo H."/>
            <person name="Baker S.E."/>
            <person name="Pisabarro A.G."/>
            <person name="Walton J.D."/>
            <person name="Blanchette R.A."/>
            <person name="Henrissat B."/>
            <person name="Martin F."/>
            <person name="Cullen D."/>
            <person name="Hibbett D.S."/>
            <person name="Grigoriev I.V."/>
        </authorList>
    </citation>
    <scope>NUCLEOTIDE SEQUENCE [LARGE SCALE GENOMIC DNA]</scope>
    <source>
        <strain evidence="4">CBS 339.88</strain>
    </source>
</reference>
<dbReference type="Pfam" id="PF00226">
    <property type="entry name" value="DnaJ"/>
    <property type="match status" value="1"/>
</dbReference>
<dbReference type="PRINTS" id="PR00625">
    <property type="entry name" value="JDOMAIN"/>
</dbReference>
<proteinExistence type="predicted"/>
<dbReference type="SUPFAM" id="SSF46565">
    <property type="entry name" value="Chaperone J-domain"/>
    <property type="match status" value="1"/>
</dbReference>
<name>A0A067SAQ5_GALM3</name>
<dbReference type="SMART" id="SM00271">
    <property type="entry name" value="DnaJ"/>
    <property type="match status" value="1"/>
</dbReference>
<dbReference type="InterPro" id="IPR054076">
    <property type="entry name" value="ZUO1-like_ZHD"/>
</dbReference>
<dbReference type="PANTHER" id="PTHR44029">
    <property type="entry name" value="DNAJ HOMOLOG SUBFAMILY C MEMBER 21"/>
    <property type="match status" value="1"/>
</dbReference>
<dbReference type="EMBL" id="KL142418">
    <property type="protein sequence ID" value="KDR67037.1"/>
    <property type="molecule type" value="Genomic_DNA"/>
</dbReference>
<feature type="compositionally biased region" description="Polar residues" evidence="1">
    <location>
        <begin position="356"/>
        <end position="366"/>
    </location>
</feature>
<dbReference type="OrthoDB" id="10250354at2759"/>